<organism evidence="2 3">
    <name type="scientific">[Bacteroides] pectinophilus ATCC 43243</name>
    <dbReference type="NCBI Taxonomy" id="483218"/>
    <lineage>
        <taxon>Bacteria</taxon>
        <taxon>Bacillati</taxon>
        <taxon>Bacillota</taxon>
        <taxon>Clostridia</taxon>
        <taxon>Eubacteriales</taxon>
    </lineage>
</organism>
<dbReference type="AlphaFoldDB" id="B7AUK6"/>
<protein>
    <submittedName>
        <fullName evidence="2">Uncharacterized protein</fullName>
    </submittedName>
</protein>
<feature type="transmembrane region" description="Helical" evidence="1">
    <location>
        <begin position="45"/>
        <end position="66"/>
    </location>
</feature>
<feature type="transmembrane region" description="Helical" evidence="1">
    <location>
        <begin position="12"/>
        <end position="33"/>
    </location>
</feature>
<evidence type="ECO:0000256" key="1">
    <source>
        <dbReference type="SAM" id="Phobius"/>
    </source>
</evidence>
<name>B7AUK6_9FIRM</name>
<comment type="caution">
    <text evidence="2">The sequence shown here is derived from an EMBL/GenBank/DDBJ whole genome shotgun (WGS) entry which is preliminary data.</text>
</comment>
<dbReference type="EMBL" id="ABVQ01000037">
    <property type="protein sequence ID" value="EEC55897.1"/>
    <property type="molecule type" value="Genomic_DNA"/>
</dbReference>
<accession>B7AUK6</accession>
<reference evidence="2 3" key="1">
    <citation type="submission" date="2008-11" db="EMBL/GenBank/DDBJ databases">
        <title>Draft genome sequence of Bacteroides pectinophilus (ATCC 43243).</title>
        <authorList>
            <person name="Sudarsanam P."/>
            <person name="Ley R."/>
            <person name="Guruge J."/>
            <person name="Turnbaugh P.J."/>
            <person name="Mahowald M."/>
            <person name="Liep D."/>
            <person name="Gordon J."/>
        </authorList>
    </citation>
    <scope>NUCLEOTIDE SEQUENCE [LARGE SCALE GENOMIC DNA]</scope>
    <source>
        <strain evidence="2 3">ATCC 43243</strain>
    </source>
</reference>
<evidence type="ECO:0000313" key="2">
    <source>
        <dbReference type="EMBL" id="EEC55897.1"/>
    </source>
</evidence>
<dbReference type="STRING" id="483218.BACPEC_02404"/>
<evidence type="ECO:0000313" key="3">
    <source>
        <dbReference type="Proteomes" id="UP000003136"/>
    </source>
</evidence>
<dbReference type="HOGENOM" id="CLU_1007074_0_0_9"/>
<keyword evidence="1" id="KW-1133">Transmembrane helix</keyword>
<gene>
    <name evidence="2" type="ORF">BACPEC_02404</name>
</gene>
<keyword evidence="3" id="KW-1185">Reference proteome</keyword>
<proteinExistence type="predicted"/>
<dbReference type="Proteomes" id="UP000003136">
    <property type="component" value="Unassembled WGS sequence"/>
</dbReference>
<keyword evidence="1" id="KW-0472">Membrane</keyword>
<reference evidence="2 3" key="2">
    <citation type="submission" date="2008-11" db="EMBL/GenBank/DDBJ databases">
        <authorList>
            <person name="Fulton L."/>
            <person name="Clifton S."/>
            <person name="Fulton B."/>
            <person name="Xu J."/>
            <person name="Minx P."/>
            <person name="Pepin K.H."/>
            <person name="Johnson M."/>
            <person name="Bhonagiri V."/>
            <person name="Nash W.E."/>
            <person name="Mardis E.R."/>
            <person name="Wilson R.K."/>
        </authorList>
    </citation>
    <scope>NUCLEOTIDE SEQUENCE [LARGE SCALE GENOMIC DNA]</scope>
    <source>
        <strain evidence="2 3">ATCC 43243</strain>
    </source>
</reference>
<sequence length="276" mass="31763">MITEFAEAFRTAFYQYFSSIYFYPFTAVVCMMLTLRTGSWLQKRVLVYIPVCIFAITLCNPVYWKLAGVTADYTYSRSYWLIPIFPVIACALASYISRFNIRKVAALLVIFTVVCVVWGGNIRSLCTNKNAHTSENIYKLPQDVVDIADAVIANSDGNIRMLAPNEINMYIRQYDARIGLVYHAWNEEITFEEKSFVLNGESRLITFKSLTEEMNRDWADIYYLIAAQPYTDWNYLVLKNSQYATEEITDSGLKIIYKNGNYTVFVKSNSILESGL</sequence>
<feature type="transmembrane region" description="Helical" evidence="1">
    <location>
        <begin position="104"/>
        <end position="122"/>
    </location>
</feature>
<feature type="transmembrane region" description="Helical" evidence="1">
    <location>
        <begin position="78"/>
        <end position="97"/>
    </location>
</feature>
<keyword evidence="1" id="KW-0812">Transmembrane</keyword>